<dbReference type="EMBL" id="JASPKZ010006064">
    <property type="protein sequence ID" value="KAJ9587760.1"/>
    <property type="molecule type" value="Genomic_DNA"/>
</dbReference>
<accession>A0AAD7ZW46</accession>
<reference evidence="2" key="1">
    <citation type="journal article" date="2023" name="IScience">
        <title>Live-bearing cockroach genome reveals convergent evolutionary mechanisms linked to viviparity in insects and beyond.</title>
        <authorList>
            <person name="Fouks B."/>
            <person name="Harrison M.C."/>
            <person name="Mikhailova A.A."/>
            <person name="Marchal E."/>
            <person name="English S."/>
            <person name="Carruthers M."/>
            <person name="Jennings E.C."/>
            <person name="Chiamaka E.L."/>
            <person name="Frigard R.A."/>
            <person name="Pippel M."/>
            <person name="Attardo G.M."/>
            <person name="Benoit J.B."/>
            <person name="Bornberg-Bauer E."/>
            <person name="Tobe S.S."/>
        </authorList>
    </citation>
    <scope>NUCLEOTIDE SEQUENCE</scope>
    <source>
        <strain evidence="2">Stay&amp;Tobe</strain>
    </source>
</reference>
<gene>
    <name evidence="2" type="ORF">L9F63_018786</name>
</gene>
<feature type="region of interest" description="Disordered" evidence="1">
    <location>
        <begin position="1"/>
        <end position="22"/>
    </location>
</feature>
<organism evidence="2 3">
    <name type="scientific">Diploptera punctata</name>
    <name type="common">Pacific beetle cockroach</name>
    <dbReference type="NCBI Taxonomy" id="6984"/>
    <lineage>
        <taxon>Eukaryota</taxon>
        <taxon>Metazoa</taxon>
        <taxon>Ecdysozoa</taxon>
        <taxon>Arthropoda</taxon>
        <taxon>Hexapoda</taxon>
        <taxon>Insecta</taxon>
        <taxon>Pterygota</taxon>
        <taxon>Neoptera</taxon>
        <taxon>Polyneoptera</taxon>
        <taxon>Dictyoptera</taxon>
        <taxon>Blattodea</taxon>
        <taxon>Blaberoidea</taxon>
        <taxon>Blaberidae</taxon>
        <taxon>Diplopterinae</taxon>
        <taxon>Diploptera</taxon>
    </lineage>
</organism>
<sequence>MRSLSLSDGGKQKKSRVPISEMFSLDDGRELEEKKRDAPQAKYSRKSSFLTFYVSPNRRPHSMLPNR</sequence>
<comment type="caution">
    <text evidence="2">The sequence shown here is derived from an EMBL/GenBank/DDBJ whole genome shotgun (WGS) entry which is preliminary data.</text>
</comment>
<evidence type="ECO:0000313" key="3">
    <source>
        <dbReference type="Proteomes" id="UP001233999"/>
    </source>
</evidence>
<evidence type="ECO:0000256" key="1">
    <source>
        <dbReference type="SAM" id="MobiDB-lite"/>
    </source>
</evidence>
<proteinExistence type="predicted"/>
<dbReference type="Proteomes" id="UP001233999">
    <property type="component" value="Unassembled WGS sequence"/>
</dbReference>
<dbReference type="AlphaFoldDB" id="A0AAD7ZW46"/>
<protein>
    <submittedName>
        <fullName evidence="2">Uncharacterized protein</fullName>
    </submittedName>
</protein>
<feature type="non-terminal residue" evidence="2">
    <location>
        <position position="1"/>
    </location>
</feature>
<name>A0AAD7ZW46_DIPPU</name>
<reference evidence="2" key="2">
    <citation type="submission" date="2023-05" db="EMBL/GenBank/DDBJ databases">
        <authorList>
            <person name="Fouks B."/>
        </authorList>
    </citation>
    <scope>NUCLEOTIDE SEQUENCE</scope>
    <source>
        <strain evidence="2">Stay&amp;Tobe</strain>
        <tissue evidence="2">Testes</tissue>
    </source>
</reference>
<keyword evidence="3" id="KW-1185">Reference proteome</keyword>
<evidence type="ECO:0000313" key="2">
    <source>
        <dbReference type="EMBL" id="KAJ9587760.1"/>
    </source>
</evidence>